<dbReference type="OrthoDB" id="1736843at2759"/>
<name>A0A6A1V4K6_9ROSI</name>
<evidence type="ECO:0000313" key="4">
    <source>
        <dbReference type="Proteomes" id="UP000516437"/>
    </source>
</evidence>
<evidence type="ECO:0000259" key="2">
    <source>
        <dbReference type="Pfam" id="PF12776"/>
    </source>
</evidence>
<dbReference type="InterPro" id="IPR024752">
    <property type="entry name" value="Myb/SANT-like_dom"/>
</dbReference>
<dbReference type="InterPro" id="IPR045026">
    <property type="entry name" value="LIMYB"/>
</dbReference>
<feature type="domain" description="Myb/SANT-like" evidence="2">
    <location>
        <begin position="11"/>
        <end position="54"/>
    </location>
</feature>
<gene>
    <name evidence="3" type="ORF">CJ030_MR7G008236</name>
</gene>
<organism evidence="3 4">
    <name type="scientific">Morella rubra</name>
    <name type="common">Chinese bayberry</name>
    <dbReference type="NCBI Taxonomy" id="262757"/>
    <lineage>
        <taxon>Eukaryota</taxon>
        <taxon>Viridiplantae</taxon>
        <taxon>Streptophyta</taxon>
        <taxon>Embryophyta</taxon>
        <taxon>Tracheophyta</taxon>
        <taxon>Spermatophyta</taxon>
        <taxon>Magnoliopsida</taxon>
        <taxon>eudicotyledons</taxon>
        <taxon>Gunneridae</taxon>
        <taxon>Pentapetalae</taxon>
        <taxon>rosids</taxon>
        <taxon>fabids</taxon>
        <taxon>Fagales</taxon>
        <taxon>Myricaceae</taxon>
        <taxon>Morella</taxon>
    </lineage>
</organism>
<dbReference type="EMBL" id="RXIC02000025">
    <property type="protein sequence ID" value="KAB1206848.1"/>
    <property type="molecule type" value="Genomic_DNA"/>
</dbReference>
<comment type="caution">
    <text evidence="3">The sequence shown here is derived from an EMBL/GenBank/DDBJ whole genome shotgun (WGS) entry which is preliminary data.</text>
</comment>
<dbReference type="PANTHER" id="PTHR47584:SF14">
    <property type="entry name" value="L10-INTERACTING MYB DOMAIN-CONTAINING PROTEIN-LIKE"/>
    <property type="match status" value="1"/>
</dbReference>
<dbReference type="PANTHER" id="PTHR47584">
    <property type="match status" value="1"/>
</dbReference>
<keyword evidence="4" id="KW-1185">Reference proteome</keyword>
<sequence length="260" mass="28842">MLIFMPGLSVSAIKNKWKSLKKDYKAITILRNEGGVFWDPTLGTVKGADDGWWDTMAQECKETKRFKNRGCEHIELLDRLWKDAAKGKKVRIATGMHGANDEGEVKLEAAACHSDSLRRHGQLGGSSTASFQMGPNSVPPTTSMDTGSRKRRLAGSSAAASHRSTGKALVIDEEMMNEQIMFENWAEKQRRCQSSSTAADVDVPIGDFVAALEAVEPKLSQEQFNRAYIQLGTNKYLRRAFIALTADRRRDFAWGCGKPL</sequence>
<evidence type="ECO:0000256" key="1">
    <source>
        <dbReference type="SAM" id="MobiDB-lite"/>
    </source>
</evidence>
<dbReference type="AlphaFoldDB" id="A0A6A1V4K6"/>
<proteinExistence type="predicted"/>
<feature type="compositionally biased region" description="Polar residues" evidence="1">
    <location>
        <begin position="125"/>
        <end position="146"/>
    </location>
</feature>
<protein>
    <recommendedName>
        <fullName evidence="2">Myb/SANT-like domain-containing protein</fullName>
    </recommendedName>
</protein>
<dbReference type="Pfam" id="PF12776">
    <property type="entry name" value="Myb_DNA-bind_3"/>
    <property type="match status" value="1"/>
</dbReference>
<evidence type="ECO:0000313" key="3">
    <source>
        <dbReference type="EMBL" id="KAB1206848.1"/>
    </source>
</evidence>
<feature type="region of interest" description="Disordered" evidence="1">
    <location>
        <begin position="118"/>
        <end position="165"/>
    </location>
</feature>
<dbReference type="Proteomes" id="UP000516437">
    <property type="component" value="Chromosome 7"/>
</dbReference>
<reference evidence="3 4" key="1">
    <citation type="journal article" date="2019" name="Plant Biotechnol. J.">
        <title>The red bayberry genome and genetic basis of sex determination.</title>
        <authorList>
            <person name="Jia H.M."/>
            <person name="Jia H.J."/>
            <person name="Cai Q.L."/>
            <person name="Wang Y."/>
            <person name="Zhao H.B."/>
            <person name="Yang W.F."/>
            <person name="Wang G.Y."/>
            <person name="Li Y.H."/>
            <person name="Zhan D.L."/>
            <person name="Shen Y.T."/>
            <person name="Niu Q.F."/>
            <person name="Chang L."/>
            <person name="Qiu J."/>
            <person name="Zhao L."/>
            <person name="Xie H.B."/>
            <person name="Fu W.Y."/>
            <person name="Jin J."/>
            <person name="Li X.W."/>
            <person name="Jiao Y."/>
            <person name="Zhou C.C."/>
            <person name="Tu T."/>
            <person name="Chai C.Y."/>
            <person name="Gao J.L."/>
            <person name="Fan L.J."/>
            <person name="van de Weg E."/>
            <person name="Wang J.Y."/>
            <person name="Gao Z.S."/>
        </authorList>
    </citation>
    <scope>NUCLEOTIDE SEQUENCE [LARGE SCALE GENOMIC DNA]</scope>
    <source>
        <tissue evidence="3">Leaves</tissue>
    </source>
</reference>
<accession>A0A6A1V4K6</accession>